<organism evidence="1 2">
    <name type="scientific">Aedes aegypti</name>
    <name type="common">Yellowfever mosquito</name>
    <name type="synonym">Culex aegypti</name>
    <dbReference type="NCBI Taxonomy" id="7159"/>
    <lineage>
        <taxon>Eukaryota</taxon>
        <taxon>Metazoa</taxon>
        <taxon>Ecdysozoa</taxon>
        <taxon>Arthropoda</taxon>
        <taxon>Hexapoda</taxon>
        <taxon>Insecta</taxon>
        <taxon>Pterygota</taxon>
        <taxon>Neoptera</taxon>
        <taxon>Endopterygota</taxon>
        <taxon>Diptera</taxon>
        <taxon>Nematocera</taxon>
        <taxon>Culicoidea</taxon>
        <taxon>Culicidae</taxon>
        <taxon>Culicinae</taxon>
        <taxon>Aedini</taxon>
        <taxon>Aedes</taxon>
        <taxon>Stegomyia</taxon>
    </lineage>
</organism>
<reference evidence="1" key="2">
    <citation type="journal article" date="2007" name="Science">
        <title>Genome sequence of Aedes aegypti, a major arbovirus vector.</title>
        <authorList>
            <person name="Nene V."/>
            <person name="Wortman J.R."/>
            <person name="Lawson D."/>
            <person name="Haas B."/>
            <person name="Kodira C."/>
            <person name="Tu Z.J."/>
            <person name="Loftus B."/>
            <person name="Xi Z."/>
            <person name="Megy K."/>
            <person name="Grabherr M."/>
            <person name="Ren Q."/>
            <person name="Zdobnov E.M."/>
            <person name="Lobo N.F."/>
            <person name="Campbell K.S."/>
            <person name="Brown S.E."/>
            <person name="Bonaldo M.F."/>
            <person name="Zhu J."/>
            <person name="Sinkins S.P."/>
            <person name="Hogenkamp D.G."/>
            <person name="Amedeo P."/>
            <person name="Arensburger P."/>
            <person name="Atkinson P.W."/>
            <person name="Bidwell S."/>
            <person name="Biedler J."/>
            <person name="Birney E."/>
            <person name="Bruggner R.V."/>
            <person name="Costas J."/>
            <person name="Coy M.R."/>
            <person name="Crabtree J."/>
            <person name="Crawford M."/>
            <person name="Debruyn B."/>
            <person name="Decaprio D."/>
            <person name="Eiglmeier K."/>
            <person name="Eisenstadt E."/>
            <person name="El-Dorry H."/>
            <person name="Gelbart W.M."/>
            <person name="Gomes S.L."/>
            <person name="Hammond M."/>
            <person name="Hannick L.I."/>
            <person name="Hogan J.R."/>
            <person name="Holmes M.H."/>
            <person name="Jaffe D."/>
            <person name="Johnston J.S."/>
            <person name="Kennedy R.C."/>
            <person name="Koo H."/>
            <person name="Kravitz S."/>
            <person name="Kriventseva E.V."/>
            <person name="Kulp D."/>
            <person name="Labutti K."/>
            <person name="Lee E."/>
            <person name="Li S."/>
            <person name="Lovin D.D."/>
            <person name="Mao C."/>
            <person name="Mauceli E."/>
            <person name="Menck C.F."/>
            <person name="Miller J.R."/>
            <person name="Montgomery P."/>
            <person name="Mori A."/>
            <person name="Nascimento A.L."/>
            <person name="Naveira H.F."/>
            <person name="Nusbaum C."/>
            <person name="O'leary S."/>
            <person name="Orvis J."/>
            <person name="Pertea M."/>
            <person name="Quesneville H."/>
            <person name="Reidenbach K.R."/>
            <person name="Rogers Y.H."/>
            <person name="Roth C.W."/>
            <person name="Schneider J.R."/>
            <person name="Schatz M."/>
            <person name="Shumway M."/>
            <person name="Stanke M."/>
            <person name="Stinson E.O."/>
            <person name="Tubio J.M."/>
            <person name="Vanzee J.P."/>
            <person name="Verjovski-Almeida S."/>
            <person name="Werner D."/>
            <person name="White O."/>
            <person name="Wyder S."/>
            <person name="Zeng Q."/>
            <person name="Zhao Q."/>
            <person name="Zhao Y."/>
            <person name="Hill C.A."/>
            <person name="Raikhel A.S."/>
            <person name="Soares M.B."/>
            <person name="Knudson D.L."/>
            <person name="Lee N.H."/>
            <person name="Galagan J."/>
            <person name="Salzberg S.L."/>
            <person name="Paulsen I.T."/>
            <person name="Dimopoulos G."/>
            <person name="Collins F.H."/>
            <person name="Birren B."/>
            <person name="Fraser-Liggett C.M."/>
            <person name="Severson D.W."/>
        </authorList>
    </citation>
    <scope>NUCLEOTIDE SEQUENCE [LARGE SCALE GENOMIC DNA]</scope>
    <source>
        <strain evidence="1">Liverpool</strain>
    </source>
</reference>
<reference evidence="1" key="1">
    <citation type="submission" date="2005-10" db="EMBL/GenBank/DDBJ databases">
        <authorList>
            <person name="Loftus B.J."/>
            <person name="Nene V.M."/>
            <person name="Hannick L.I."/>
            <person name="Bidwell S."/>
            <person name="Haas B."/>
            <person name="Amedeo P."/>
            <person name="Orvis J."/>
            <person name="Wortman J.R."/>
            <person name="White O.R."/>
            <person name="Salzberg S."/>
            <person name="Shumway M."/>
            <person name="Koo H."/>
            <person name="Zhao Y."/>
            <person name="Holmes M."/>
            <person name="Miller J."/>
            <person name="Schatz M."/>
            <person name="Pop M."/>
            <person name="Pai G."/>
            <person name="Utterback T."/>
            <person name="Rogers Y.-H."/>
            <person name="Kravitz S."/>
            <person name="Fraser C.M."/>
        </authorList>
    </citation>
    <scope>NUCLEOTIDE SEQUENCE</scope>
    <source>
        <strain evidence="1">Liverpool</strain>
    </source>
</reference>
<dbReference type="EMBL" id="CH477410">
    <property type="protein sequence ID" value="EAT41480.1"/>
    <property type="molecule type" value="Genomic_DNA"/>
</dbReference>
<reference evidence="1" key="3">
    <citation type="submission" date="2012-09" db="EMBL/GenBank/DDBJ databases">
        <authorList>
            <consortium name="VectorBase"/>
        </authorList>
    </citation>
    <scope>NUCLEOTIDE SEQUENCE</scope>
    <source>
        <strain evidence="1">Liverpool</strain>
    </source>
</reference>
<dbReference type="HOGENOM" id="CLU_1751178_0_0_1"/>
<evidence type="ECO:0000313" key="2">
    <source>
        <dbReference type="Proteomes" id="UP000682892"/>
    </source>
</evidence>
<gene>
    <name evidence="1" type="ORF">AaeL_AAEL006889</name>
</gene>
<accession>Q174H8</accession>
<dbReference type="PaxDb" id="7159-AAEL006889-PA"/>
<dbReference type="AlphaFoldDB" id="Q174H8"/>
<sequence length="149" mass="16645">MNIGIIFIHPFPRYKRPSISRSRVSCFASQRSAAHFSDVSSSSLRCASCLCECACKLHAHNYGTQHAIQPQAGHSRRRRVEALHSDEAFISQRGSCQEKPSEVCCGSVFLPLRKNSHHQSHITPSSVGRSFRIWCSLILHVGSKSRGNR</sequence>
<evidence type="ECO:0000313" key="1">
    <source>
        <dbReference type="EMBL" id="EAT41480.1"/>
    </source>
</evidence>
<proteinExistence type="predicted"/>
<dbReference type="Proteomes" id="UP000682892">
    <property type="component" value="Unassembled WGS sequence"/>
</dbReference>
<protein>
    <submittedName>
        <fullName evidence="1">AAEL006889-PA</fullName>
    </submittedName>
</protein>
<name>Q174H8_AEDAE</name>